<evidence type="ECO:0000313" key="3">
    <source>
        <dbReference type="Proteomes" id="UP000219369"/>
    </source>
</evidence>
<sequence length="25" mass="2639">MPSHRGSVFSTAQAKGLNKFPLPPA</sequence>
<reference evidence="3" key="1">
    <citation type="submission" date="2016-09" db="EMBL/GenBank/DDBJ databases">
        <authorList>
            <person name="Guldener U."/>
        </authorList>
    </citation>
    <scope>NUCLEOTIDE SEQUENCE [LARGE SCALE GENOMIC DNA]</scope>
    <source>
        <strain evidence="3">V64-1</strain>
    </source>
</reference>
<gene>
    <name evidence="2" type="ORF">FRV6_16968</name>
</gene>
<dbReference type="Proteomes" id="UP000219369">
    <property type="component" value="Unassembled WGS sequence"/>
</dbReference>
<proteinExistence type="predicted"/>
<evidence type="ECO:0000256" key="1">
    <source>
        <dbReference type="SAM" id="MobiDB-lite"/>
    </source>
</evidence>
<accession>A0A2H3U7I9</accession>
<name>A0A2H3U7I9_FUSOX</name>
<protein>
    <submittedName>
        <fullName evidence="2">Uncharacterized protein</fullName>
    </submittedName>
</protein>
<feature type="region of interest" description="Disordered" evidence="1">
    <location>
        <begin position="1"/>
        <end position="25"/>
    </location>
</feature>
<organism evidence="2 3">
    <name type="scientific">Fusarium oxysporum</name>
    <name type="common">Fusarium vascular wilt</name>
    <dbReference type="NCBI Taxonomy" id="5507"/>
    <lineage>
        <taxon>Eukaryota</taxon>
        <taxon>Fungi</taxon>
        <taxon>Dikarya</taxon>
        <taxon>Ascomycota</taxon>
        <taxon>Pezizomycotina</taxon>
        <taxon>Sordariomycetes</taxon>
        <taxon>Hypocreomycetidae</taxon>
        <taxon>Hypocreales</taxon>
        <taxon>Nectriaceae</taxon>
        <taxon>Fusarium</taxon>
        <taxon>Fusarium oxysporum species complex</taxon>
    </lineage>
</organism>
<dbReference type="AlphaFoldDB" id="A0A2H3U7I9"/>
<dbReference type="EMBL" id="FMJY01000037">
    <property type="protein sequence ID" value="SCO92840.1"/>
    <property type="molecule type" value="Genomic_DNA"/>
</dbReference>
<evidence type="ECO:0000313" key="2">
    <source>
        <dbReference type="EMBL" id="SCO92840.1"/>
    </source>
</evidence>